<keyword evidence="3 4" id="KW-0349">Heme</keyword>
<dbReference type="GO" id="GO:0004497">
    <property type="term" value="F:monooxygenase activity"/>
    <property type="evidence" value="ECO:0007669"/>
    <property type="project" value="UniProtKB-KW"/>
</dbReference>
<dbReference type="SUPFAM" id="SSF48264">
    <property type="entry name" value="Cytochrome P450"/>
    <property type="match status" value="1"/>
</dbReference>
<dbReference type="InterPro" id="IPR050121">
    <property type="entry name" value="Cytochrome_P450_monoxygenase"/>
</dbReference>
<comment type="similarity">
    <text evidence="2 4">Belongs to the cytochrome P450 family.</text>
</comment>
<sequence length="492" mass="55239">MDYIGVLRLSQRPVLSPSDADWLTQTFPCVQSRPAVQAMHFSAEHYKFLTENFNRYGDRFTFRIPRLPQRLILGNPEDIKVVSALKGDDLFSGDAGIMANLGERSVMFLDGAPHRRARALVAPPINGKTLDSYAETMLEITHDVIDSWQPGTQVCVQSALTTITLRIIGRCVLGFDDHSEALERVDTWLTSLSNKRLQMVGFMVGFNNMRRFLERKTFARLAGDHSVMPYPGMSSTAMKADIVRGLQADIEQCRQSGDQSRTDVLSLLAHTRDDNGNLMDVQDIIDQLILFFSAGHETTAKSSAWALNDILQRPDLMHAIQSEIHQQFDGVIDDPRQCMAMPLLNSVIKESMRLSPVTTMLQREITRPVQLYDLELPTGTTIAPCNFIAQRHPDYWLEPLTFMPERFIDFKPANEVYCPFGLGGRKCLGVSMAYLEMPIILTALLSRVEFDPLPLQYTAPEFGGITLAPEGGVTVNVRKIRPRIEHRVAAAV</sequence>
<dbReference type="PANTHER" id="PTHR24305">
    <property type="entry name" value="CYTOCHROME P450"/>
    <property type="match status" value="1"/>
</dbReference>
<dbReference type="Proteomes" id="UP000434580">
    <property type="component" value="Unassembled WGS sequence"/>
</dbReference>
<reference evidence="5 6" key="1">
    <citation type="submission" date="2019-11" db="EMBL/GenBank/DDBJ databases">
        <authorList>
            <person name="Holert J."/>
        </authorList>
    </citation>
    <scope>NUCLEOTIDE SEQUENCE [LARGE SCALE GENOMIC DNA]</scope>
    <source>
        <strain evidence="5">BC5_2</strain>
    </source>
</reference>
<dbReference type="PRINTS" id="PR00463">
    <property type="entry name" value="EP450I"/>
</dbReference>
<gene>
    <name evidence="5" type="ORF">DPBNPPHM_03969</name>
</gene>
<dbReference type="Pfam" id="PF00067">
    <property type="entry name" value="p450"/>
    <property type="match status" value="1"/>
</dbReference>
<dbReference type="PROSITE" id="PS00086">
    <property type="entry name" value="CYTOCHROME_P450"/>
    <property type="match status" value="1"/>
</dbReference>
<evidence type="ECO:0000256" key="1">
    <source>
        <dbReference type="ARBA" id="ARBA00001971"/>
    </source>
</evidence>
<dbReference type="AlphaFoldDB" id="A0A5S9PEM3"/>
<dbReference type="GO" id="GO:0016705">
    <property type="term" value="F:oxidoreductase activity, acting on paired donors, with incorporation or reduction of molecular oxygen"/>
    <property type="evidence" value="ECO:0007669"/>
    <property type="project" value="InterPro"/>
</dbReference>
<dbReference type="GO" id="GO:0020037">
    <property type="term" value="F:heme binding"/>
    <property type="evidence" value="ECO:0007669"/>
    <property type="project" value="InterPro"/>
</dbReference>
<dbReference type="InterPro" id="IPR002401">
    <property type="entry name" value="Cyt_P450_E_grp-I"/>
</dbReference>
<dbReference type="EMBL" id="CACSII010000010">
    <property type="protein sequence ID" value="CAA0102121.1"/>
    <property type="molecule type" value="Genomic_DNA"/>
</dbReference>
<dbReference type="InterPro" id="IPR036396">
    <property type="entry name" value="Cyt_P450_sf"/>
</dbReference>
<keyword evidence="4" id="KW-0503">Monooxygenase</keyword>
<dbReference type="InterPro" id="IPR001128">
    <property type="entry name" value="Cyt_P450"/>
</dbReference>
<evidence type="ECO:0000256" key="4">
    <source>
        <dbReference type="RuleBase" id="RU000461"/>
    </source>
</evidence>
<organism evidence="5 6">
    <name type="scientific">BD1-7 clade bacterium</name>
    <dbReference type="NCBI Taxonomy" id="2029982"/>
    <lineage>
        <taxon>Bacteria</taxon>
        <taxon>Pseudomonadati</taxon>
        <taxon>Pseudomonadota</taxon>
        <taxon>Gammaproteobacteria</taxon>
        <taxon>Cellvibrionales</taxon>
        <taxon>Spongiibacteraceae</taxon>
        <taxon>BD1-7 clade</taxon>
    </lineage>
</organism>
<accession>A0A5S9PEM3</accession>
<keyword evidence="4 5" id="KW-0560">Oxidoreductase</keyword>
<evidence type="ECO:0000313" key="5">
    <source>
        <dbReference type="EMBL" id="CAA0102121.1"/>
    </source>
</evidence>
<dbReference type="PANTHER" id="PTHR24305:SF166">
    <property type="entry name" value="CYTOCHROME P450 12A4, MITOCHONDRIAL-RELATED"/>
    <property type="match status" value="1"/>
</dbReference>
<keyword evidence="3 4" id="KW-0408">Iron</keyword>
<evidence type="ECO:0000256" key="2">
    <source>
        <dbReference type="ARBA" id="ARBA00010617"/>
    </source>
</evidence>
<keyword evidence="3 4" id="KW-0479">Metal-binding</keyword>
<dbReference type="Gene3D" id="1.10.630.10">
    <property type="entry name" value="Cytochrome P450"/>
    <property type="match status" value="1"/>
</dbReference>
<evidence type="ECO:0000313" key="6">
    <source>
        <dbReference type="Proteomes" id="UP000434580"/>
    </source>
</evidence>
<dbReference type="InterPro" id="IPR017972">
    <property type="entry name" value="Cyt_P450_CS"/>
</dbReference>
<dbReference type="GO" id="GO:0005506">
    <property type="term" value="F:iron ion binding"/>
    <property type="evidence" value="ECO:0007669"/>
    <property type="project" value="InterPro"/>
</dbReference>
<evidence type="ECO:0000256" key="3">
    <source>
        <dbReference type="PIRSR" id="PIRSR602401-1"/>
    </source>
</evidence>
<comment type="cofactor">
    <cofactor evidence="1 3">
        <name>heme</name>
        <dbReference type="ChEBI" id="CHEBI:30413"/>
    </cofactor>
</comment>
<feature type="binding site" description="axial binding residue" evidence="3">
    <location>
        <position position="427"/>
    </location>
    <ligand>
        <name>heme</name>
        <dbReference type="ChEBI" id="CHEBI:30413"/>
    </ligand>
    <ligandPart>
        <name>Fe</name>
        <dbReference type="ChEBI" id="CHEBI:18248"/>
    </ligandPart>
</feature>
<dbReference type="EC" id="1.14.-.-" evidence="5"/>
<name>A0A5S9PEM3_9GAMM</name>
<dbReference type="PRINTS" id="PR00385">
    <property type="entry name" value="P450"/>
</dbReference>
<protein>
    <submittedName>
        <fullName evidence="5">Cytochrome P450 135A1</fullName>
        <ecNumber evidence="5">1.14.-.-</ecNumber>
    </submittedName>
</protein>
<proteinExistence type="inferred from homology"/>